<feature type="domain" description="DUF2726" evidence="2">
    <location>
        <begin position="43"/>
        <end position="158"/>
    </location>
</feature>
<keyword evidence="1" id="KW-0472">Membrane</keyword>
<reference evidence="3" key="1">
    <citation type="journal article" date="2020" name="mSystems">
        <title>Genome- and Community-Level Interaction Insights into Carbon Utilization and Element Cycling Functions of Hydrothermarchaeota in Hydrothermal Sediment.</title>
        <authorList>
            <person name="Zhou Z."/>
            <person name="Liu Y."/>
            <person name="Xu W."/>
            <person name="Pan J."/>
            <person name="Luo Z.H."/>
            <person name="Li M."/>
        </authorList>
    </citation>
    <scope>NUCLEOTIDE SEQUENCE [LARGE SCALE GENOMIC DNA]</scope>
    <source>
        <strain evidence="3">SpSt-1135</strain>
    </source>
</reference>
<dbReference type="AlphaFoldDB" id="A0A7C6E7V9"/>
<sequence length="165" mass="20118">MLMETWYYISVLLLGFVIVFVLWMIRKFKKIKIPPTKKYTLKDYLLSKNERIVYETLLMYSKDFNLEILPKMRLSEFIHVDRENRNAFFMIQNKFVDFLIVDNVKIKPKFAIILEKKALNETNLELFNNIFKEIKLKWALIREEEFEDTLELKEKLKKFLEEAYA</sequence>
<gene>
    <name evidence="3" type="ORF">ENM99_00745</name>
</gene>
<dbReference type="Proteomes" id="UP000886400">
    <property type="component" value="Unassembled WGS sequence"/>
</dbReference>
<keyword evidence="1" id="KW-0812">Transmembrane</keyword>
<feature type="transmembrane region" description="Helical" evidence="1">
    <location>
        <begin position="6"/>
        <end position="25"/>
    </location>
</feature>
<evidence type="ECO:0000259" key="2">
    <source>
        <dbReference type="Pfam" id="PF10881"/>
    </source>
</evidence>
<dbReference type="Pfam" id="PF10881">
    <property type="entry name" value="DUF2726"/>
    <property type="match status" value="1"/>
</dbReference>
<name>A0A7C6E7V9_DESAE</name>
<dbReference type="InterPro" id="IPR024402">
    <property type="entry name" value="DUF2726"/>
</dbReference>
<dbReference type="EMBL" id="DRZX01000036">
    <property type="protein sequence ID" value="HHS48390.1"/>
    <property type="molecule type" value="Genomic_DNA"/>
</dbReference>
<protein>
    <submittedName>
        <fullName evidence="3">DUF2726 domain-containing protein</fullName>
    </submittedName>
</protein>
<keyword evidence="1" id="KW-1133">Transmembrane helix</keyword>
<proteinExistence type="predicted"/>
<evidence type="ECO:0000256" key="1">
    <source>
        <dbReference type="SAM" id="Phobius"/>
    </source>
</evidence>
<evidence type="ECO:0000313" key="3">
    <source>
        <dbReference type="EMBL" id="HHS48390.1"/>
    </source>
</evidence>
<comment type="caution">
    <text evidence="3">The sequence shown here is derived from an EMBL/GenBank/DDBJ whole genome shotgun (WGS) entry which is preliminary data.</text>
</comment>
<accession>A0A7C6E7V9</accession>
<organism evidence="3">
    <name type="scientific">Desulfurella acetivorans</name>
    <dbReference type="NCBI Taxonomy" id="33002"/>
    <lineage>
        <taxon>Bacteria</taxon>
        <taxon>Pseudomonadati</taxon>
        <taxon>Campylobacterota</taxon>
        <taxon>Desulfurellia</taxon>
        <taxon>Desulfurellales</taxon>
        <taxon>Desulfurellaceae</taxon>
        <taxon>Desulfurella</taxon>
    </lineage>
</organism>